<sequence length="170" mass="19763">MGSENLIQQRTPLGILSALSAPALQKLTVHQTKSYIRFPPEIPPYRNLRELQWEDVLPDLALGPVLRSCPNLTRFANYIVDRRQDLQIRIREGPPCILHTLIKETPGMNERKDRKWPPFDELLLDSATCEELNQLVTIIPTIRRIYLLKDPTKRYGLRDKKREEELLASL</sequence>
<protein>
    <recommendedName>
        <fullName evidence="3">F-box domain-containing protein</fullName>
    </recommendedName>
</protein>
<reference evidence="1 2" key="1">
    <citation type="submission" date="2014-04" db="EMBL/GenBank/DDBJ databases">
        <authorList>
            <consortium name="DOE Joint Genome Institute"/>
            <person name="Kuo A."/>
            <person name="Girlanda M."/>
            <person name="Perotto S."/>
            <person name="Kohler A."/>
            <person name="Nagy L.G."/>
            <person name="Floudas D."/>
            <person name="Copeland A."/>
            <person name="Barry K.W."/>
            <person name="Cichocki N."/>
            <person name="Veneault-Fourrey C."/>
            <person name="LaButti K."/>
            <person name="Lindquist E.A."/>
            <person name="Lipzen A."/>
            <person name="Lundell T."/>
            <person name="Morin E."/>
            <person name="Murat C."/>
            <person name="Sun H."/>
            <person name="Tunlid A."/>
            <person name="Henrissat B."/>
            <person name="Grigoriev I.V."/>
            <person name="Hibbett D.S."/>
            <person name="Martin F."/>
            <person name="Nordberg H.P."/>
            <person name="Cantor M.N."/>
            <person name="Hua S.X."/>
        </authorList>
    </citation>
    <scope>NUCLEOTIDE SEQUENCE [LARGE SCALE GENOMIC DNA]</scope>
    <source>
        <strain evidence="1 2">MUT 4182</strain>
    </source>
</reference>
<keyword evidence="2" id="KW-1185">Reference proteome</keyword>
<dbReference type="EMBL" id="KN823137">
    <property type="protein sequence ID" value="KIO21478.1"/>
    <property type="molecule type" value="Genomic_DNA"/>
</dbReference>
<proteinExistence type="predicted"/>
<evidence type="ECO:0000313" key="2">
    <source>
        <dbReference type="Proteomes" id="UP000054248"/>
    </source>
</evidence>
<dbReference type="HOGENOM" id="CLU_1571762_0_0_1"/>
<evidence type="ECO:0008006" key="3">
    <source>
        <dbReference type="Google" id="ProtNLM"/>
    </source>
</evidence>
<reference evidence="2" key="2">
    <citation type="submission" date="2015-01" db="EMBL/GenBank/DDBJ databases">
        <title>Evolutionary Origins and Diversification of the Mycorrhizal Mutualists.</title>
        <authorList>
            <consortium name="DOE Joint Genome Institute"/>
            <consortium name="Mycorrhizal Genomics Consortium"/>
            <person name="Kohler A."/>
            <person name="Kuo A."/>
            <person name="Nagy L.G."/>
            <person name="Floudas D."/>
            <person name="Copeland A."/>
            <person name="Barry K.W."/>
            <person name="Cichocki N."/>
            <person name="Veneault-Fourrey C."/>
            <person name="LaButti K."/>
            <person name="Lindquist E.A."/>
            <person name="Lipzen A."/>
            <person name="Lundell T."/>
            <person name="Morin E."/>
            <person name="Murat C."/>
            <person name="Riley R."/>
            <person name="Ohm R."/>
            <person name="Sun H."/>
            <person name="Tunlid A."/>
            <person name="Henrissat B."/>
            <person name="Grigoriev I.V."/>
            <person name="Hibbett D.S."/>
            <person name="Martin F."/>
        </authorList>
    </citation>
    <scope>NUCLEOTIDE SEQUENCE [LARGE SCALE GENOMIC DNA]</scope>
    <source>
        <strain evidence="2">MUT 4182</strain>
    </source>
</reference>
<gene>
    <name evidence="1" type="ORF">M407DRAFT_28932</name>
</gene>
<organism evidence="1 2">
    <name type="scientific">Tulasnella calospora MUT 4182</name>
    <dbReference type="NCBI Taxonomy" id="1051891"/>
    <lineage>
        <taxon>Eukaryota</taxon>
        <taxon>Fungi</taxon>
        <taxon>Dikarya</taxon>
        <taxon>Basidiomycota</taxon>
        <taxon>Agaricomycotina</taxon>
        <taxon>Agaricomycetes</taxon>
        <taxon>Cantharellales</taxon>
        <taxon>Tulasnellaceae</taxon>
        <taxon>Tulasnella</taxon>
    </lineage>
</organism>
<name>A0A0C3KJ48_9AGAM</name>
<dbReference type="AlphaFoldDB" id="A0A0C3KJ48"/>
<evidence type="ECO:0000313" key="1">
    <source>
        <dbReference type="EMBL" id="KIO21478.1"/>
    </source>
</evidence>
<dbReference type="Proteomes" id="UP000054248">
    <property type="component" value="Unassembled WGS sequence"/>
</dbReference>
<accession>A0A0C3KJ48</accession>